<dbReference type="InterPro" id="IPR002523">
    <property type="entry name" value="MgTranspt_CorA/ZnTranspt_ZntB"/>
</dbReference>
<dbReference type="EMBL" id="JBHSHD010000010">
    <property type="protein sequence ID" value="MFC4821333.1"/>
    <property type="molecule type" value="Genomic_DNA"/>
</dbReference>
<dbReference type="Gene3D" id="1.20.58.340">
    <property type="entry name" value="Magnesium transport protein CorA, transmembrane region"/>
    <property type="match status" value="2"/>
</dbReference>
<keyword evidence="6 8" id="KW-1133">Transmembrane helix</keyword>
<keyword evidence="7 8" id="KW-0472">Membrane</keyword>
<keyword evidence="4" id="KW-1003">Cell membrane</keyword>
<comment type="subcellular location">
    <subcellularLocation>
        <location evidence="1">Cell membrane</location>
        <topology evidence="1">Multi-pass membrane protein</topology>
    </subcellularLocation>
</comment>
<proteinExistence type="inferred from homology"/>
<dbReference type="InterPro" id="IPR045861">
    <property type="entry name" value="CorA_cytoplasmic_dom"/>
</dbReference>
<sequence length="315" mass="34267">MLTCHGGDGRALPADSADAATSGCLWFDLCDPSGEEIGRVERVTGVRLPTLERIRAIEMSSRLRLDGDVLHLNVPFFAHDVDQPQSPFGLIVAPKFLVSIRYGDSPGFARAAESVYAARTPADGAMVFAALVEALVGQLADHLETIIAKAGELSTRILCQARHSTRALTGMLAEIGRLESGLTRARQTMTGLSRAVGFTQENAPPWIAKTELARLKTVHKDLEALGELDGQMTDKLQFLLDAVLGFINIDQNDVMKLLTVASVVSIPPVILAGIWGMNFVRMPELKLPYGYPLALTAIVLSVVLPLLWFRRRGWL</sequence>
<name>A0ABV9QVH5_9GAMM</name>
<keyword evidence="10" id="KW-1185">Reference proteome</keyword>
<dbReference type="Gene3D" id="3.30.460.20">
    <property type="entry name" value="CorA soluble domain-like"/>
    <property type="match status" value="1"/>
</dbReference>
<accession>A0ABV9QVH5</accession>
<protein>
    <submittedName>
        <fullName evidence="9">CorA family divalent cation transporter</fullName>
    </submittedName>
</protein>
<reference evidence="10" key="1">
    <citation type="journal article" date="2019" name="Int. J. Syst. Evol. Microbiol.">
        <title>The Global Catalogue of Microorganisms (GCM) 10K type strain sequencing project: providing services to taxonomists for standard genome sequencing and annotation.</title>
        <authorList>
            <consortium name="The Broad Institute Genomics Platform"/>
            <consortium name="The Broad Institute Genome Sequencing Center for Infectious Disease"/>
            <person name="Wu L."/>
            <person name="Ma J."/>
        </authorList>
    </citation>
    <scope>NUCLEOTIDE SEQUENCE [LARGE SCALE GENOMIC DNA]</scope>
    <source>
        <strain evidence="10">CCUG 30340</strain>
    </source>
</reference>
<dbReference type="PANTHER" id="PTHR46494:SF1">
    <property type="entry name" value="CORA FAMILY METAL ION TRANSPORTER (EUROFUNG)"/>
    <property type="match status" value="1"/>
</dbReference>
<evidence type="ECO:0000256" key="3">
    <source>
        <dbReference type="ARBA" id="ARBA00022448"/>
    </source>
</evidence>
<dbReference type="RefSeq" id="WP_380021616.1">
    <property type="nucleotide sequence ID" value="NZ_JBHSHD010000010.1"/>
</dbReference>
<evidence type="ECO:0000256" key="5">
    <source>
        <dbReference type="ARBA" id="ARBA00022692"/>
    </source>
</evidence>
<dbReference type="SUPFAM" id="SSF143865">
    <property type="entry name" value="CorA soluble domain-like"/>
    <property type="match status" value="1"/>
</dbReference>
<evidence type="ECO:0000256" key="7">
    <source>
        <dbReference type="ARBA" id="ARBA00023136"/>
    </source>
</evidence>
<dbReference type="PANTHER" id="PTHR46494">
    <property type="entry name" value="CORA FAMILY METAL ION TRANSPORTER (EUROFUNG)"/>
    <property type="match status" value="1"/>
</dbReference>
<dbReference type="Proteomes" id="UP001595886">
    <property type="component" value="Unassembled WGS sequence"/>
</dbReference>
<feature type="transmembrane region" description="Helical" evidence="8">
    <location>
        <begin position="289"/>
        <end position="309"/>
    </location>
</feature>
<dbReference type="SUPFAM" id="SSF144083">
    <property type="entry name" value="Magnesium transport protein CorA, transmembrane region"/>
    <property type="match status" value="1"/>
</dbReference>
<comment type="similarity">
    <text evidence="2">Belongs to the CorA metal ion transporter (MIT) (TC 1.A.35) family.</text>
</comment>
<feature type="transmembrane region" description="Helical" evidence="8">
    <location>
        <begin position="257"/>
        <end position="277"/>
    </location>
</feature>
<dbReference type="InterPro" id="IPR045863">
    <property type="entry name" value="CorA_TM1_TM2"/>
</dbReference>
<evidence type="ECO:0000256" key="4">
    <source>
        <dbReference type="ARBA" id="ARBA00022475"/>
    </source>
</evidence>
<evidence type="ECO:0000313" key="10">
    <source>
        <dbReference type="Proteomes" id="UP001595886"/>
    </source>
</evidence>
<dbReference type="Pfam" id="PF01544">
    <property type="entry name" value="CorA"/>
    <property type="match status" value="1"/>
</dbReference>
<organism evidence="9 10">
    <name type="scientific">Dokdonella ginsengisoli</name>
    <dbReference type="NCBI Taxonomy" id="363846"/>
    <lineage>
        <taxon>Bacteria</taxon>
        <taxon>Pseudomonadati</taxon>
        <taxon>Pseudomonadota</taxon>
        <taxon>Gammaproteobacteria</taxon>
        <taxon>Lysobacterales</taxon>
        <taxon>Rhodanobacteraceae</taxon>
        <taxon>Dokdonella</taxon>
    </lineage>
</organism>
<evidence type="ECO:0000256" key="1">
    <source>
        <dbReference type="ARBA" id="ARBA00004651"/>
    </source>
</evidence>
<keyword evidence="3" id="KW-0813">Transport</keyword>
<evidence type="ECO:0000256" key="2">
    <source>
        <dbReference type="ARBA" id="ARBA00009765"/>
    </source>
</evidence>
<evidence type="ECO:0000313" key="9">
    <source>
        <dbReference type="EMBL" id="MFC4821333.1"/>
    </source>
</evidence>
<gene>
    <name evidence="9" type="ORF">ACFO6Q_13445</name>
</gene>
<comment type="caution">
    <text evidence="9">The sequence shown here is derived from an EMBL/GenBank/DDBJ whole genome shotgun (WGS) entry which is preliminary data.</text>
</comment>
<evidence type="ECO:0000256" key="8">
    <source>
        <dbReference type="SAM" id="Phobius"/>
    </source>
</evidence>
<keyword evidence="5 8" id="KW-0812">Transmembrane</keyword>
<evidence type="ECO:0000256" key="6">
    <source>
        <dbReference type="ARBA" id="ARBA00022989"/>
    </source>
</evidence>